<evidence type="ECO:0000313" key="2">
    <source>
        <dbReference type="EMBL" id="RHL43632.1"/>
    </source>
</evidence>
<feature type="compositionally biased region" description="Basic residues" evidence="1">
    <location>
        <begin position="58"/>
        <end position="69"/>
    </location>
</feature>
<dbReference type="EMBL" id="QROT01000008">
    <property type="protein sequence ID" value="RHL43632.1"/>
    <property type="molecule type" value="Genomic_DNA"/>
</dbReference>
<organism evidence="2 3">
    <name type="scientific">Eubacterium ventriosum</name>
    <dbReference type="NCBI Taxonomy" id="39496"/>
    <lineage>
        <taxon>Bacteria</taxon>
        <taxon>Bacillati</taxon>
        <taxon>Bacillota</taxon>
        <taxon>Clostridia</taxon>
        <taxon>Eubacteriales</taxon>
        <taxon>Eubacteriaceae</taxon>
        <taxon>Eubacterium</taxon>
    </lineage>
</organism>
<name>A0A415L507_9FIRM</name>
<proteinExistence type="predicted"/>
<evidence type="ECO:0000256" key="1">
    <source>
        <dbReference type="SAM" id="MobiDB-lite"/>
    </source>
</evidence>
<comment type="caution">
    <text evidence="2">The sequence shown here is derived from an EMBL/GenBank/DDBJ whole genome shotgun (WGS) entry which is preliminary data.</text>
</comment>
<dbReference type="Proteomes" id="UP000283314">
    <property type="component" value="Unassembled WGS sequence"/>
</dbReference>
<feature type="region of interest" description="Disordered" evidence="1">
    <location>
        <begin position="38"/>
        <end position="69"/>
    </location>
</feature>
<protein>
    <submittedName>
        <fullName evidence="2">Uncharacterized protein</fullName>
    </submittedName>
</protein>
<evidence type="ECO:0000313" key="3">
    <source>
        <dbReference type="Proteomes" id="UP000283314"/>
    </source>
</evidence>
<sequence>MWEAFFAGNVKQPQQLLLGLNVVAYERKKIGKDVTQELNNRKNTPKKEEFNMSGYIRKNNKQKRHPTIS</sequence>
<reference evidence="2 3" key="1">
    <citation type="submission" date="2018-08" db="EMBL/GenBank/DDBJ databases">
        <title>A genome reference for cultivated species of the human gut microbiota.</title>
        <authorList>
            <person name="Zou Y."/>
            <person name="Xue W."/>
            <person name="Luo G."/>
        </authorList>
    </citation>
    <scope>NUCLEOTIDE SEQUENCE [LARGE SCALE GENOMIC DNA]</scope>
    <source>
        <strain evidence="2 3">AF37-4</strain>
    </source>
</reference>
<accession>A0A415L507</accession>
<dbReference type="AlphaFoldDB" id="A0A415L507"/>
<gene>
    <name evidence="2" type="ORF">DW018_11045</name>
</gene>